<dbReference type="EMBL" id="JACHGI010000001">
    <property type="protein sequence ID" value="MBB6464476.1"/>
    <property type="molecule type" value="Genomic_DNA"/>
</dbReference>
<evidence type="ECO:0000313" key="3">
    <source>
        <dbReference type="Proteomes" id="UP000532373"/>
    </source>
</evidence>
<dbReference type="RefSeq" id="WP_184767071.1">
    <property type="nucleotide sequence ID" value="NZ_JACHGI010000001.1"/>
</dbReference>
<feature type="domain" description="DUF7674" evidence="1">
    <location>
        <begin position="10"/>
        <end position="123"/>
    </location>
</feature>
<reference evidence="2 3" key="1">
    <citation type="submission" date="2020-08" db="EMBL/GenBank/DDBJ databases">
        <title>Genomic Encyclopedia of Type Strains, Phase IV (KMG-IV): sequencing the most valuable type-strain genomes for metagenomic binning, comparative biology and taxonomic classification.</title>
        <authorList>
            <person name="Goeker M."/>
        </authorList>
    </citation>
    <scope>NUCLEOTIDE SEQUENCE [LARGE SCALE GENOMIC DNA]</scope>
    <source>
        <strain evidence="2 3">DSM 17454</strain>
    </source>
</reference>
<dbReference type="Proteomes" id="UP000532373">
    <property type="component" value="Unassembled WGS sequence"/>
</dbReference>
<protein>
    <recommendedName>
        <fullName evidence="1">DUF7674 domain-containing protein</fullName>
    </recommendedName>
</protein>
<comment type="caution">
    <text evidence="2">The sequence shown here is derived from an EMBL/GenBank/DDBJ whole genome shotgun (WGS) entry which is preliminary data.</text>
</comment>
<accession>A0A8E1W9G3</accession>
<organism evidence="2 3">
    <name type="scientific">Aminobacter carboxidus</name>
    <dbReference type="NCBI Taxonomy" id="376165"/>
    <lineage>
        <taxon>Bacteria</taxon>
        <taxon>Pseudomonadati</taxon>
        <taxon>Pseudomonadota</taxon>
        <taxon>Alphaproteobacteria</taxon>
        <taxon>Hyphomicrobiales</taxon>
        <taxon>Phyllobacteriaceae</taxon>
        <taxon>Aminobacter</taxon>
    </lineage>
</organism>
<evidence type="ECO:0000259" key="1">
    <source>
        <dbReference type="Pfam" id="PF24722"/>
    </source>
</evidence>
<proteinExistence type="predicted"/>
<dbReference type="Pfam" id="PF24722">
    <property type="entry name" value="DUF7674"/>
    <property type="match status" value="1"/>
</dbReference>
<dbReference type="AlphaFoldDB" id="A0A8E1W9G3"/>
<sequence>MITHADMFAPILQADPTFEGTWRAFSDKWRDQMEPPLYLALNALARHLIAQLATGDTASFDAVFEVVERWHVEGDDYVREAATVGLLEDLQDMKLHASTNPTAFRPWLRQESLLWWQGVEDFWAGRTALIIKRA</sequence>
<dbReference type="InterPro" id="IPR056091">
    <property type="entry name" value="DUF7674"/>
</dbReference>
<name>A0A8E1W9G3_9HYPH</name>
<gene>
    <name evidence="2" type="ORF">HNQ96_000323</name>
</gene>
<evidence type="ECO:0000313" key="2">
    <source>
        <dbReference type="EMBL" id="MBB6464476.1"/>
    </source>
</evidence>